<gene>
    <name evidence="2" type="ORF">DQG23_06290</name>
</gene>
<name>A0A329MSL6_9BACL</name>
<organism evidence="2 3">
    <name type="scientific">Paenibacillus contaminans</name>
    <dbReference type="NCBI Taxonomy" id="450362"/>
    <lineage>
        <taxon>Bacteria</taxon>
        <taxon>Bacillati</taxon>
        <taxon>Bacillota</taxon>
        <taxon>Bacilli</taxon>
        <taxon>Bacillales</taxon>
        <taxon>Paenibacillaceae</taxon>
        <taxon>Paenibacillus</taxon>
    </lineage>
</organism>
<proteinExistence type="predicted"/>
<dbReference type="EMBL" id="QMFB01000002">
    <property type="protein sequence ID" value="RAV22540.1"/>
    <property type="molecule type" value="Genomic_DNA"/>
</dbReference>
<keyword evidence="3" id="KW-1185">Reference proteome</keyword>
<accession>A0A329MSL6</accession>
<protein>
    <submittedName>
        <fullName evidence="2">Uncharacterized protein</fullName>
    </submittedName>
</protein>
<feature type="region of interest" description="Disordered" evidence="1">
    <location>
        <begin position="1"/>
        <end position="33"/>
    </location>
</feature>
<evidence type="ECO:0000313" key="2">
    <source>
        <dbReference type="EMBL" id="RAV22540.1"/>
    </source>
</evidence>
<dbReference type="AlphaFoldDB" id="A0A329MSL6"/>
<reference evidence="2 3" key="1">
    <citation type="journal article" date="2009" name="Int. J. Syst. Evol. Microbiol.">
        <title>Paenibacillus contaminans sp. nov., isolated from a contaminated laboratory plate.</title>
        <authorList>
            <person name="Chou J.H."/>
            <person name="Lee J.H."/>
            <person name="Lin M.C."/>
            <person name="Chang P.S."/>
            <person name="Arun A.B."/>
            <person name="Young C.C."/>
            <person name="Chen W.M."/>
        </authorList>
    </citation>
    <scope>NUCLEOTIDE SEQUENCE [LARGE SCALE GENOMIC DNA]</scope>
    <source>
        <strain evidence="2 3">CKOBP-6</strain>
    </source>
</reference>
<comment type="caution">
    <text evidence="2">The sequence shown here is derived from an EMBL/GenBank/DDBJ whole genome shotgun (WGS) entry which is preliminary data.</text>
</comment>
<sequence length="60" mass="6707">MKRKTNARSLFSLFDTGKSNEGEEEEKDAGEPAEARLFASATNVSVFIYFSKRIKEMTAA</sequence>
<evidence type="ECO:0000256" key="1">
    <source>
        <dbReference type="SAM" id="MobiDB-lite"/>
    </source>
</evidence>
<dbReference type="Proteomes" id="UP000250369">
    <property type="component" value="Unassembled WGS sequence"/>
</dbReference>
<evidence type="ECO:0000313" key="3">
    <source>
        <dbReference type="Proteomes" id="UP000250369"/>
    </source>
</evidence>